<name>A0A975Q0K6_9SPHN</name>
<dbReference type="KEGG" id="spph:KFK14_17655"/>
<protein>
    <submittedName>
        <fullName evidence="1">Phage head closure protein</fullName>
    </submittedName>
</protein>
<sequence>MASNGQGGHSKVWTPLAEIWSEKIPMRGDEVLRDNVLRSTSTARFVIRYRDDVTTKHRLVEKVSGKIWNIRAIDDPYGRSDRNELTCESGVST</sequence>
<dbReference type="InterPro" id="IPR038666">
    <property type="entry name" value="SSP1_head-tail_sf"/>
</dbReference>
<dbReference type="AlphaFoldDB" id="A0A975Q0K6"/>
<gene>
    <name evidence="1" type="ORF">KFK14_17655</name>
</gene>
<evidence type="ECO:0000313" key="2">
    <source>
        <dbReference type="Proteomes" id="UP000681425"/>
    </source>
</evidence>
<dbReference type="EMBL" id="CP073910">
    <property type="protein sequence ID" value="QUT04839.1"/>
    <property type="molecule type" value="Genomic_DNA"/>
</dbReference>
<dbReference type="NCBIfam" id="TIGR01563">
    <property type="entry name" value="gp16_SPP1"/>
    <property type="match status" value="1"/>
</dbReference>
<dbReference type="Pfam" id="PF05521">
    <property type="entry name" value="Phage_HCP"/>
    <property type="match status" value="1"/>
</dbReference>
<dbReference type="InterPro" id="IPR008767">
    <property type="entry name" value="Phage_SPP1_head-tail_adaptor"/>
</dbReference>
<accession>A0A975Q0K6</accession>
<evidence type="ECO:0000313" key="1">
    <source>
        <dbReference type="EMBL" id="QUT04839.1"/>
    </source>
</evidence>
<reference evidence="1" key="1">
    <citation type="submission" date="2021-04" db="EMBL/GenBank/DDBJ databases">
        <title>Isolation of p-tert-butylphenol degrading bacteria Sphingobium phenoxybenzoativorans Tas13 from active sludge.</title>
        <authorList>
            <person name="Li Y."/>
        </authorList>
    </citation>
    <scope>NUCLEOTIDE SEQUENCE</scope>
    <source>
        <strain evidence="1">Tas13</strain>
    </source>
</reference>
<organism evidence="1 2">
    <name type="scientific">Sphingobium phenoxybenzoativorans</name>
    <dbReference type="NCBI Taxonomy" id="1592790"/>
    <lineage>
        <taxon>Bacteria</taxon>
        <taxon>Pseudomonadati</taxon>
        <taxon>Pseudomonadota</taxon>
        <taxon>Alphaproteobacteria</taxon>
        <taxon>Sphingomonadales</taxon>
        <taxon>Sphingomonadaceae</taxon>
        <taxon>Sphingobium</taxon>
    </lineage>
</organism>
<dbReference type="Gene3D" id="2.40.10.270">
    <property type="entry name" value="Bacteriophage SPP1 head-tail adaptor protein"/>
    <property type="match status" value="1"/>
</dbReference>
<dbReference type="Proteomes" id="UP000681425">
    <property type="component" value="Chromosome"/>
</dbReference>
<keyword evidence="2" id="KW-1185">Reference proteome</keyword>
<proteinExistence type="predicted"/>